<dbReference type="Pfam" id="PF20684">
    <property type="entry name" value="Fung_rhodopsin"/>
    <property type="match status" value="1"/>
</dbReference>
<dbReference type="AlphaFoldDB" id="A0A5N5WXI7"/>
<sequence>MAIVQFFGRDDAATSDKTIDRTVQKWNIATQSLCIIAMTFFFALRVYTRVFLLNGFTKEDWTCFGAWILGVCYSVIALIMGEHGGGLHMDDVSHHDQIVFSKTVYVTMVMYGPTAYLTKVSLLWIITRVFSPFRKTVTFIYIFLGIMLAYYIPAVIVKIRICDPISKFWAPDLPGTCLDQRAIILADAVVSVVSDMIILILPLPLTLGLQLPTRKKMRVMCILGAGGLACASSIIRLVLIVLIGQSKDATMAFMRINMFGNAEVAIGVICACLPALSAILSRVYQEYSSSNKATGQTSGHELSKMRNQPKTEKSRSRLSYIEMGSDKDVLMHNAQGSPRIEITVHGERNPHETPGGSLAIYKTVDVETSVMRREQ</sequence>
<dbReference type="PANTHER" id="PTHR33048">
    <property type="entry name" value="PTH11-LIKE INTEGRAL MEMBRANE PROTEIN (AFU_ORTHOLOGUE AFUA_5G11245)"/>
    <property type="match status" value="1"/>
</dbReference>
<organism evidence="9 10">
    <name type="scientific">Aspergillus leporis</name>
    <dbReference type="NCBI Taxonomy" id="41062"/>
    <lineage>
        <taxon>Eukaryota</taxon>
        <taxon>Fungi</taxon>
        <taxon>Dikarya</taxon>
        <taxon>Ascomycota</taxon>
        <taxon>Pezizomycotina</taxon>
        <taxon>Eurotiomycetes</taxon>
        <taxon>Eurotiomycetidae</taxon>
        <taxon>Eurotiales</taxon>
        <taxon>Aspergillaceae</taxon>
        <taxon>Aspergillus</taxon>
        <taxon>Aspergillus subgen. Circumdati</taxon>
    </lineage>
</organism>
<protein>
    <submittedName>
        <fullName evidence="9">Integral membrane protein</fullName>
    </submittedName>
</protein>
<dbReference type="EMBL" id="ML732230">
    <property type="protein sequence ID" value="KAB8073263.1"/>
    <property type="molecule type" value="Genomic_DNA"/>
</dbReference>
<gene>
    <name evidence="9" type="ORF">BDV29DRAFT_157753</name>
</gene>
<evidence type="ECO:0000313" key="10">
    <source>
        <dbReference type="Proteomes" id="UP000326565"/>
    </source>
</evidence>
<feature type="transmembrane region" description="Helical" evidence="7">
    <location>
        <begin position="181"/>
        <end position="207"/>
    </location>
</feature>
<accession>A0A5N5WXI7</accession>
<feature type="region of interest" description="Disordered" evidence="6">
    <location>
        <begin position="291"/>
        <end position="316"/>
    </location>
</feature>
<dbReference type="PANTHER" id="PTHR33048:SF159">
    <property type="entry name" value="MEMBRANE PROTEIN, PUTATIVE (AFU_ORTHOLOGUE AFUA_5G02860)-RELATED"/>
    <property type="match status" value="1"/>
</dbReference>
<feature type="transmembrane region" description="Helical" evidence="7">
    <location>
        <begin position="138"/>
        <end position="161"/>
    </location>
</feature>
<feature type="transmembrane region" description="Helical" evidence="7">
    <location>
        <begin position="28"/>
        <end position="48"/>
    </location>
</feature>
<evidence type="ECO:0000256" key="7">
    <source>
        <dbReference type="SAM" id="Phobius"/>
    </source>
</evidence>
<evidence type="ECO:0000256" key="3">
    <source>
        <dbReference type="ARBA" id="ARBA00022989"/>
    </source>
</evidence>
<dbReference type="GO" id="GO:0016020">
    <property type="term" value="C:membrane"/>
    <property type="evidence" value="ECO:0007669"/>
    <property type="project" value="UniProtKB-SubCell"/>
</dbReference>
<keyword evidence="3 7" id="KW-1133">Transmembrane helix</keyword>
<dbReference type="OrthoDB" id="5342292at2759"/>
<evidence type="ECO:0000259" key="8">
    <source>
        <dbReference type="Pfam" id="PF20684"/>
    </source>
</evidence>
<keyword evidence="4 7" id="KW-0472">Membrane</keyword>
<dbReference type="Proteomes" id="UP000326565">
    <property type="component" value="Unassembled WGS sequence"/>
</dbReference>
<feature type="domain" description="Rhodopsin" evidence="8">
    <location>
        <begin position="44"/>
        <end position="282"/>
    </location>
</feature>
<keyword evidence="10" id="KW-1185">Reference proteome</keyword>
<evidence type="ECO:0000256" key="2">
    <source>
        <dbReference type="ARBA" id="ARBA00022692"/>
    </source>
</evidence>
<feature type="transmembrane region" description="Helical" evidence="7">
    <location>
        <begin position="60"/>
        <end position="80"/>
    </location>
</feature>
<proteinExistence type="inferred from homology"/>
<evidence type="ECO:0000256" key="5">
    <source>
        <dbReference type="ARBA" id="ARBA00038359"/>
    </source>
</evidence>
<feature type="compositionally biased region" description="Polar residues" evidence="6">
    <location>
        <begin position="291"/>
        <end position="300"/>
    </location>
</feature>
<evidence type="ECO:0000256" key="6">
    <source>
        <dbReference type="SAM" id="MobiDB-lite"/>
    </source>
</evidence>
<comment type="similarity">
    <text evidence="5">Belongs to the SAT4 family.</text>
</comment>
<keyword evidence="2 7" id="KW-0812">Transmembrane</keyword>
<name>A0A5N5WXI7_9EURO</name>
<feature type="transmembrane region" description="Helical" evidence="7">
    <location>
        <begin position="264"/>
        <end position="284"/>
    </location>
</feature>
<evidence type="ECO:0000256" key="4">
    <source>
        <dbReference type="ARBA" id="ARBA00023136"/>
    </source>
</evidence>
<feature type="compositionally biased region" description="Basic and acidic residues" evidence="6">
    <location>
        <begin position="301"/>
        <end position="315"/>
    </location>
</feature>
<feature type="transmembrane region" description="Helical" evidence="7">
    <location>
        <begin position="219"/>
        <end position="244"/>
    </location>
</feature>
<feature type="transmembrane region" description="Helical" evidence="7">
    <location>
        <begin position="104"/>
        <end position="126"/>
    </location>
</feature>
<dbReference type="InterPro" id="IPR052337">
    <property type="entry name" value="SAT4-like"/>
</dbReference>
<reference evidence="9 10" key="1">
    <citation type="submission" date="2019-04" db="EMBL/GenBank/DDBJ databases">
        <title>Friends and foes A comparative genomics study of 23 Aspergillus species from section Flavi.</title>
        <authorList>
            <consortium name="DOE Joint Genome Institute"/>
            <person name="Kjaerbolling I."/>
            <person name="Vesth T."/>
            <person name="Frisvad J.C."/>
            <person name="Nybo J.L."/>
            <person name="Theobald S."/>
            <person name="Kildgaard S."/>
            <person name="Isbrandt T."/>
            <person name="Kuo A."/>
            <person name="Sato A."/>
            <person name="Lyhne E.K."/>
            <person name="Kogle M.E."/>
            <person name="Wiebenga A."/>
            <person name="Kun R.S."/>
            <person name="Lubbers R.J."/>
            <person name="Makela M.R."/>
            <person name="Barry K."/>
            <person name="Chovatia M."/>
            <person name="Clum A."/>
            <person name="Daum C."/>
            <person name="Haridas S."/>
            <person name="He G."/>
            <person name="LaButti K."/>
            <person name="Lipzen A."/>
            <person name="Mondo S."/>
            <person name="Riley R."/>
            <person name="Salamov A."/>
            <person name="Simmons B.A."/>
            <person name="Magnuson J.K."/>
            <person name="Henrissat B."/>
            <person name="Mortensen U.H."/>
            <person name="Larsen T.O."/>
            <person name="Devries R.P."/>
            <person name="Grigoriev I.V."/>
            <person name="Machida M."/>
            <person name="Baker S.E."/>
            <person name="Andersen M.R."/>
        </authorList>
    </citation>
    <scope>NUCLEOTIDE SEQUENCE [LARGE SCALE GENOMIC DNA]</scope>
    <source>
        <strain evidence="9 10">CBS 151.66</strain>
    </source>
</reference>
<comment type="subcellular location">
    <subcellularLocation>
        <location evidence="1">Membrane</location>
        <topology evidence="1">Multi-pass membrane protein</topology>
    </subcellularLocation>
</comment>
<evidence type="ECO:0000256" key="1">
    <source>
        <dbReference type="ARBA" id="ARBA00004141"/>
    </source>
</evidence>
<dbReference type="InterPro" id="IPR049326">
    <property type="entry name" value="Rhodopsin_dom_fungi"/>
</dbReference>
<evidence type="ECO:0000313" key="9">
    <source>
        <dbReference type="EMBL" id="KAB8073263.1"/>
    </source>
</evidence>